<sequence>MDITQRIGAVKISKICNKEKGKENSQSTLCLMQNRTLSRQKNSRNPLSNTTTRPSHLGYKLTGKQPLQCIEHNQQKRHRTSTNQQHRTIDHGEEESKTCSPHLSRGKAESSSEKEGCPKNTLQKNASHLTRESQHSPLSEEPKRRAAPQFEKLKWKKKPHDRRNTWSNQN</sequence>
<feature type="compositionally biased region" description="Polar residues" evidence="1">
    <location>
        <begin position="35"/>
        <end position="54"/>
    </location>
</feature>
<feature type="compositionally biased region" description="Basic and acidic residues" evidence="1">
    <location>
        <begin position="106"/>
        <end position="117"/>
    </location>
</feature>
<organism evidence="2 3">
    <name type="scientific">Theobroma cacao</name>
    <name type="common">Cacao</name>
    <name type="synonym">Cocoa</name>
    <dbReference type="NCBI Taxonomy" id="3641"/>
    <lineage>
        <taxon>Eukaryota</taxon>
        <taxon>Viridiplantae</taxon>
        <taxon>Streptophyta</taxon>
        <taxon>Embryophyta</taxon>
        <taxon>Tracheophyta</taxon>
        <taxon>Spermatophyta</taxon>
        <taxon>Magnoliopsida</taxon>
        <taxon>eudicotyledons</taxon>
        <taxon>Gunneridae</taxon>
        <taxon>Pentapetalae</taxon>
        <taxon>rosids</taxon>
        <taxon>malvids</taxon>
        <taxon>Malvales</taxon>
        <taxon>Malvaceae</taxon>
        <taxon>Byttnerioideae</taxon>
        <taxon>Theobroma</taxon>
    </lineage>
</organism>
<dbReference type="HOGENOM" id="CLU_1573451_0_0_1"/>
<keyword evidence="3" id="KW-1185">Reference proteome</keyword>
<reference evidence="2 3" key="1">
    <citation type="journal article" date="2013" name="Genome Biol.">
        <title>The genome sequence of the most widely cultivated cacao type and its use to identify candidate genes regulating pod color.</title>
        <authorList>
            <person name="Motamayor J.C."/>
            <person name="Mockaitis K."/>
            <person name="Schmutz J."/>
            <person name="Haiminen N."/>
            <person name="Iii D.L."/>
            <person name="Cornejo O."/>
            <person name="Findley S.D."/>
            <person name="Zheng P."/>
            <person name="Utro F."/>
            <person name="Royaert S."/>
            <person name="Saski C."/>
            <person name="Jenkins J."/>
            <person name="Podicheti R."/>
            <person name="Zhao M."/>
            <person name="Scheffler B.E."/>
            <person name="Stack J.C."/>
            <person name="Feltus F.A."/>
            <person name="Mustiga G.M."/>
            <person name="Amores F."/>
            <person name="Phillips W."/>
            <person name="Marelli J.P."/>
            <person name="May G.D."/>
            <person name="Shapiro H."/>
            <person name="Ma J."/>
            <person name="Bustamante C.D."/>
            <person name="Schnell R.J."/>
            <person name="Main D."/>
            <person name="Gilbert D."/>
            <person name="Parida L."/>
            <person name="Kuhn D.N."/>
        </authorList>
    </citation>
    <scope>NUCLEOTIDE SEQUENCE [LARGE SCALE GENOMIC DNA]</scope>
    <source>
        <strain evidence="3">cv. Matina 1-6</strain>
    </source>
</reference>
<dbReference type="Gramene" id="EOY01605">
    <property type="protein sequence ID" value="EOY01605"/>
    <property type="gene ID" value="TCM_011457"/>
</dbReference>
<dbReference type="EMBL" id="CM001880">
    <property type="protein sequence ID" value="EOY01605.1"/>
    <property type="molecule type" value="Genomic_DNA"/>
</dbReference>
<evidence type="ECO:0000256" key="1">
    <source>
        <dbReference type="SAM" id="MobiDB-lite"/>
    </source>
</evidence>
<evidence type="ECO:0000313" key="3">
    <source>
        <dbReference type="Proteomes" id="UP000026915"/>
    </source>
</evidence>
<name>A0A061E9D6_THECC</name>
<protein>
    <submittedName>
        <fullName evidence="2">Uncharacterized protein</fullName>
    </submittedName>
</protein>
<evidence type="ECO:0000313" key="2">
    <source>
        <dbReference type="EMBL" id="EOY01605.1"/>
    </source>
</evidence>
<dbReference type="InParanoid" id="A0A061E9D6"/>
<feature type="compositionally biased region" description="Basic and acidic residues" evidence="1">
    <location>
        <begin position="87"/>
        <end position="97"/>
    </location>
</feature>
<proteinExistence type="predicted"/>
<dbReference type="Proteomes" id="UP000026915">
    <property type="component" value="Chromosome 2"/>
</dbReference>
<feature type="region of interest" description="Disordered" evidence="1">
    <location>
        <begin position="35"/>
        <end position="170"/>
    </location>
</feature>
<feature type="compositionally biased region" description="Basic and acidic residues" evidence="1">
    <location>
        <begin position="129"/>
        <end position="144"/>
    </location>
</feature>
<accession>A0A061E9D6</accession>
<dbReference type="AlphaFoldDB" id="A0A061E9D6"/>
<gene>
    <name evidence="2" type="ORF">TCM_011457</name>
</gene>